<dbReference type="GO" id="GO:0005524">
    <property type="term" value="F:ATP binding"/>
    <property type="evidence" value="ECO:0007669"/>
    <property type="project" value="InterPro"/>
</dbReference>
<dbReference type="InterPro" id="IPR008271">
    <property type="entry name" value="Ser/Thr_kinase_AS"/>
</dbReference>
<dbReference type="GO" id="GO:0004674">
    <property type="term" value="F:protein serine/threonine kinase activity"/>
    <property type="evidence" value="ECO:0007669"/>
    <property type="project" value="TreeGrafter"/>
</dbReference>
<feature type="domain" description="Protein kinase" evidence="2">
    <location>
        <begin position="231"/>
        <end position="529"/>
    </location>
</feature>
<feature type="region of interest" description="Disordered" evidence="1">
    <location>
        <begin position="45"/>
        <end position="67"/>
    </location>
</feature>
<proteinExistence type="predicted"/>
<dbReference type="GeneID" id="62197345"/>
<dbReference type="SMART" id="SM00220">
    <property type="entry name" value="S_TKc"/>
    <property type="match status" value="1"/>
</dbReference>
<feature type="region of interest" description="Disordered" evidence="1">
    <location>
        <begin position="1"/>
        <end position="28"/>
    </location>
</feature>
<feature type="compositionally biased region" description="Polar residues" evidence="1">
    <location>
        <begin position="135"/>
        <end position="147"/>
    </location>
</feature>
<feature type="compositionally biased region" description="Low complexity" evidence="1">
    <location>
        <begin position="641"/>
        <end position="657"/>
    </location>
</feature>
<dbReference type="SUPFAM" id="SSF56112">
    <property type="entry name" value="Protein kinase-like (PK-like)"/>
    <property type="match status" value="1"/>
</dbReference>
<evidence type="ECO:0000259" key="2">
    <source>
        <dbReference type="PROSITE" id="PS50011"/>
    </source>
</evidence>
<feature type="compositionally biased region" description="Polar residues" evidence="1">
    <location>
        <begin position="658"/>
        <end position="669"/>
    </location>
</feature>
<dbReference type="GO" id="GO:0044773">
    <property type="term" value="P:mitotic DNA damage checkpoint signaling"/>
    <property type="evidence" value="ECO:0007669"/>
    <property type="project" value="TreeGrafter"/>
</dbReference>
<feature type="compositionally biased region" description="Polar residues" evidence="1">
    <location>
        <begin position="737"/>
        <end position="752"/>
    </location>
</feature>
<feature type="compositionally biased region" description="Low complexity" evidence="1">
    <location>
        <begin position="705"/>
        <end position="721"/>
    </location>
</feature>
<dbReference type="AlphaFoldDB" id="A0A875S8N3"/>
<dbReference type="Proteomes" id="UP000662931">
    <property type="component" value="Chromosome 4"/>
</dbReference>
<dbReference type="PANTHER" id="PTHR44167:SF24">
    <property type="entry name" value="SERINE_THREONINE-PROTEIN KINASE CHK2"/>
    <property type="match status" value="1"/>
</dbReference>
<feature type="compositionally biased region" description="Basic and acidic residues" evidence="1">
    <location>
        <begin position="589"/>
        <end position="613"/>
    </location>
</feature>
<keyword evidence="4" id="KW-1185">Reference proteome</keyword>
<dbReference type="PROSITE" id="PS00108">
    <property type="entry name" value="PROTEIN_KINASE_ST"/>
    <property type="match status" value="1"/>
</dbReference>
<dbReference type="Pfam" id="PF00069">
    <property type="entry name" value="Pkinase"/>
    <property type="match status" value="1"/>
</dbReference>
<dbReference type="Gene3D" id="1.10.510.10">
    <property type="entry name" value="Transferase(Phosphotransferase) domain 1"/>
    <property type="match status" value="1"/>
</dbReference>
<feature type="compositionally biased region" description="Basic and acidic residues" evidence="1">
    <location>
        <begin position="670"/>
        <end position="687"/>
    </location>
</feature>
<dbReference type="InterPro" id="IPR011009">
    <property type="entry name" value="Kinase-like_dom_sf"/>
</dbReference>
<dbReference type="OrthoDB" id="4062651at2759"/>
<dbReference type="EMBL" id="CP064815">
    <property type="protein sequence ID" value="QPG76555.1"/>
    <property type="molecule type" value="Genomic_DNA"/>
</dbReference>
<evidence type="ECO:0000313" key="3">
    <source>
        <dbReference type="EMBL" id="QPG76555.1"/>
    </source>
</evidence>
<evidence type="ECO:0000256" key="1">
    <source>
        <dbReference type="SAM" id="MobiDB-lite"/>
    </source>
</evidence>
<dbReference type="InterPro" id="IPR000719">
    <property type="entry name" value="Prot_kinase_dom"/>
</dbReference>
<feature type="compositionally biased region" description="Basic and acidic residues" evidence="1">
    <location>
        <begin position="771"/>
        <end position="787"/>
    </location>
</feature>
<dbReference type="KEGG" id="bnn:FOA43_003945"/>
<name>A0A875S8N3_EENNA</name>
<organism evidence="3 4">
    <name type="scientific">Eeniella nana</name>
    <name type="common">Yeast</name>
    <name type="synonym">Brettanomyces nanus</name>
    <dbReference type="NCBI Taxonomy" id="13502"/>
    <lineage>
        <taxon>Eukaryota</taxon>
        <taxon>Fungi</taxon>
        <taxon>Dikarya</taxon>
        <taxon>Ascomycota</taxon>
        <taxon>Saccharomycotina</taxon>
        <taxon>Pichiomycetes</taxon>
        <taxon>Pichiales</taxon>
        <taxon>Pichiaceae</taxon>
        <taxon>Brettanomyces</taxon>
    </lineage>
</organism>
<dbReference type="RefSeq" id="XP_038780120.1">
    <property type="nucleotide sequence ID" value="XM_038924192.1"/>
</dbReference>
<feature type="region of interest" description="Disordered" evidence="1">
    <location>
        <begin position="577"/>
        <end position="721"/>
    </location>
</feature>
<protein>
    <recommendedName>
        <fullName evidence="2">Protein kinase domain-containing protein</fullName>
    </recommendedName>
</protein>
<dbReference type="GO" id="GO:0005634">
    <property type="term" value="C:nucleus"/>
    <property type="evidence" value="ECO:0007669"/>
    <property type="project" value="TreeGrafter"/>
</dbReference>
<feature type="region of interest" description="Disordered" evidence="1">
    <location>
        <begin position="100"/>
        <end position="165"/>
    </location>
</feature>
<feature type="compositionally biased region" description="Basic and acidic residues" evidence="1">
    <location>
        <begin position="45"/>
        <end position="56"/>
    </location>
</feature>
<feature type="region of interest" description="Disordered" evidence="1">
    <location>
        <begin position="735"/>
        <end position="787"/>
    </location>
</feature>
<accession>A0A875S8N3</accession>
<dbReference type="PANTHER" id="PTHR44167">
    <property type="entry name" value="OVARIAN-SPECIFIC SERINE/THREONINE-PROTEIN KINASE LOK-RELATED"/>
    <property type="match status" value="1"/>
</dbReference>
<sequence>MASNAYNHHSKKLATSGDDNEPSAKHGPIHFFRSIKNHISRDIHDSIGHKGSEQSRKHSSTTYQNLSSEKSISFEARKNSASTLRVRSYSLTSKKAIPFLDEQGEGERSGTKVPVPEQLHSIPLKNDGAHDNDSTRSSVHKSLSSPQLIKPDDSSSLKRAHTTAAHPHKMEYNPYGIFRASHIVDFGTMFGSGEAKPESMLMLPYPTEDPNDYLPPQFQEKCQSLEDLYDTTANSSIGSGGAALIKRVRLKSNQRVYVALKKFSLFRGESAQQYYRRIVQEYVVMKNFKHIHTVSCYELLKLPVYMQRSWGMTMAFFPCDLLSQVRKTAWRATSLSERLCFFKQICFGLKYMHECDIAHLDIKPENILVASNGILRITDLGCCEFGHEEPGNFKSPVKLRNKLLGTPPYQPPEVALYKRLEIGDRPKFDPFKFDYWSLGVLLFVLIRGKTPFAECKPSDLNFLDYEKTYTRFCDIVPEFLKNDVSKCPTKGRFAEGFANPKIARIGWRLCDPNYKTRMTIPELFEDEFFQKIEMCIDEANYECNFVHHRGAKGRAFEVEYGSDVELVKNGKLGCRRLTNTSSMRNPSISDRKTPDRLLGDRPLDTGLPSDKDNASPTASHKYESLVEMGLRSRRHEDSHGISSSSSSNSSASSINNAKRSTSVHYQSDLNRVDESKREEEEDRRNESPIKSSSSSLEPVVDSHASSSNLTSTSTSSFNTTESDWNKYEDAITEDESSSFLSATPSVHNNNSDMSDRSPTPGPEVAPSTSVEIHESEADSENKGTNEINPYDKYEFIHPDGTASFYEFSDDDHKDKNTEYMVVNYDTMVKNTQFEVVTHAHAIY</sequence>
<gene>
    <name evidence="3" type="ORF">FOA43_003945</name>
</gene>
<reference evidence="3" key="1">
    <citation type="submission" date="2020-10" db="EMBL/GenBank/DDBJ databases">
        <authorList>
            <person name="Roach M.J.R."/>
        </authorList>
    </citation>
    <scope>NUCLEOTIDE SEQUENCE</scope>
    <source>
        <strain evidence="3">CBS 1945</strain>
    </source>
</reference>
<evidence type="ECO:0000313" key="4">
    <source>
        <dbReference type="Proteomes" id="UP000662931"/>
    </source>
</evidence>
<dbReference type="PROSITE" id="PS50011">
    <property type="entry name" value="PROTEIN_KINASE_DOM"/>
    <property type="match status" value="1"/>
</dbReference>
<feature type="compositionally biased region" description="Polar residues" evidence="1">
    <location>
        <begin position="577"/>
        <end position="588"/>
    </location>
</feature>